<comment type="caution">
    <text evidence="1">The sequence shown here is derived from an EMBL/GenBank/DDBJ whole genome shotgun (WGS) entry which is preliminary data.</text>
</comment>
<reference evidence="1 2" key="1">
    <citation type="journal article" date="2015" name="Nature">
        <title>rRNA introns, odd ribosomes, and small enigmatic genomes across a large radiation of phyla.</title>
        <authorList>
            <person name="Brown C.T."/>
            <person name="Hug L.A."/>
            <person name="Thomas B.C."/>
            <person name="Sharon I."/>
            <person name="Castelle C.J."/>
            <person name="Singh A."/>
            <person name="Wilkins M.J."/>
            <person name="Williams K.H."/>
            <person name="Banfield J.F."/>
        </authorList>
    </citation>
    <scope>NUCLEOTIDE SEQUENCE [LARGE SCALE GENOMIC DNA]</scope>
</reference>
<protein>
    <submittedName>
        <fullName evidence="1">Uncharacterized protein</fullName>
    </submittedName>
</protein>
<evidence type="ECO:0000313" key="1">
    <source>
        <dbReference type="EMBL" id="KKS86570.1"/>
    </source>
</evidence>
<dbReference type="STRING" id="1618446.UV61_C0008G0023"/>
<organism evidence="1 2">
    <name type="scientific">Candidatus Gottesmanbacteria bacterium GW2011_GWB1_43_11</name>
    <dbReference type="NCBI Taxonomy" id="1618446"/>
    <lineage>
        <taxon>Bacteria</taxon>
        <taxon>Candidatus Gottesmaniibacteriota</taxon>
    </lineage>
</organism>
<accession>A0A0G1CL88</accession>
<dbReference type="Proteomes" id="UP000034050">
    <property type="component" value="Unassembled WGS sequence"/>
</dbReference>
<evidence type="ECO:0000313" key="2">
    <source>
        <dbReference type="Proteomes" id="UP000034050"/>
    </source>
</evidence>
<proteinExistence type="predicted"/>
<name>A0A0G1CL88_9BACT</name>
<sequence>MTLELEPPLSSGISRDVLFEALNSYYMSQGLLSPTRARREATYVSNSLFNCLVEDKVYREELPNGLVRQTLTPQAVRDITNVDSAVRAYSDGWLHLRRGSELGPLRWGALRTVLQGLADSTGMR</sequence>
<dbReference type="EMBL" id="LCFD01000008">
    <property type="protein sequence ID" value="KKS86570.1"/>
    <property type="molecule type" value="Genomic_DNA"/>
</dbReference>
<gene>
    <name evidence="1" type="ORF">UV61_C0008G0023</name>
</gene>
<dbReference type="AlphaFoldDB" id="A0A0G1CL88"/>